<dbReference type="RefSeq" id="XP_046049572.1">
    <property type="nucleotide sequence ID" value="XM_046190188.1"/>
</dbReference>
<dbReference type="AlphaFoldDB" id="A0A9P9H4M9"/>
<dbReference type="GeneID" id="70220142"/>
<keyword evidence="3" id="KW-1185">Reference proteome</keyword>
<proteinExistence type="predicted"/>
<evidence type="ECO:0000256" key="1">
    <source>
        <dbReference type="SAM" id="MobiDB-lite"/>
    </source>
</evidence>
<organism evidence="2 3">
    <name type="scientific">Fusarium redolens</name>
    <dbReference type="NCBI Taxonomy" id="48865"/>
    <lineage>
        <taxon>Eukaryota</taxon>
        <taxon>Fungi</taxon>
        <taxon>Dikarya</taxon>
        <taxon>Ascomycota</taxon>
        <taxon>Pezizomycotina</taxon>
        <taxon>Sordariomycetes</taxon>
        <taxon>Hypocreomycetidae</taxon>
        <taxon>Hypocreales</taxon>
        <taxon>Nectriaceae</taxon>
        <taxon>Fusarium</taxon>
        <taxon>Fusarium redolens species complex</taxon>
    </lineage>
</organism>
<reference evidence="2" key="1">
    <citation type="journal article" date="2021" name="Nat. Commun.">
        <title>Genetic determinants of endophytism in the Arabidopsis root mycobiome.</title>
        <authorList>
            <person name="Mesny F."/>
            <person name="Miyauchi S."/>
            <person name="Thiergart T."/>
            <person name="Pickel B."/>
            <person name="Atanasova L."/>
            <person name="Karlsson M."/>
            <person name="Huettel B."/>
            <person name="Barry K.W."/>
            <person name="Haridas S."/>
            <person name="Chen C."/>
            <person name="Bauer D."/>
            <person name="Andreopoulos W."/>
            <person name="Pangilinan J."/>
            <person name="LaButti K."/>
            <person name="Riley R."/>
            <person name="Lipzen A."/>
            <person name="Clum A."/>
            <person name="Drula E."/>
            <person name="Henrissat B."/>
            <person name="Kohler A."/>
            <person name="Grigoriev I.V."/>
            <person name="Martin F.M."/>
            <person name="Hacquard S."/>
        </authorList>
    </citation>
    <scope>NUCLEOTIDE SEQUENCE</scope>
    <source>
        <strain evidence="2">MPI-CAGE-AT-0023</strain>
    </source>
</reference>
<evidence type="ECO:0000313" key="2">
    <source>
        <dbReference type="EMBL" id="KAH7250253.1"/>
    </source>
</evidence>
<dbReference type="EMBL" id="JAGMUX010000008">
    <property type="protein sequence ID" value="KAH7250253.1"/>
    <property type="molecule type" value="Genomic_DNA"/>
</dbReference>
<accession>A0A9P9H4M9</accession>
<protein>
    <submittedName>
        <fullName evidence="2">Uncharacterized protein</fullName>
    </submittedName>
</protein>
<evidence type="ECO:0000313" key="3">
    <source>
        <dbReference type="Proteomes" id="UP000720189"/>
    </source>
</evidence>
<name>A0A9P9H4M9_FUSRE</name>
<dbReference type="OrthoDB" id="4967971at2759"/>
<dbReference type="Proteomes" id="UP000720189">
    <property type="component" value="Unassembled WGS sequence"/>
</dbReference>
<sequence length="145" mass="16943">MKVALEEAYLRLRNIFSWDQDDDNLSDEDDSSSIDTDRGTTTLKPPPSESDDPQLTDHSSEQSDALNWWIGETVRLGRATDEFWDDLKNPASAIEKTRTAQDLEAWGAEQRLVHKSWEHFFWYFVEEAKRVKLHDWAYANGFYRA</sequence>
<feature type="region of interest" description="Disordered" evidence="1">
    <location>
        <begin position="20"/>
        <end position="64"/>
    </location>
</feature>
<gene>
    <name evidence="2" type="ORF">BKA55DRAFT_539811</name>
</gene>
<comment type="caution">
    <text evidence="2">The sequence shown here is derived from an EMBL/GenBank/DDBJ whole genome shotgun (WGS) entry which is preliminary data.</text>
</comment>
<feature type="compositionally biased region" description="Acidic residues" evidence="1">
    <location>
        <begin position="20"/>
        <end position="32"/>
    </location>
</feature>